<dbReference type="Proteomes" id="UP000231658">
    <property type="component" value="Unassembled WGS sequence"/>
</dbReference>
<evidence type="ECO:0000256" key="12">
    <source>
        <dbReference type="ARBA" id="ARBA00048954"/>
    </source>
</evidence>
<comment type="catalytic activity">
    <reaction evidence="12 14">
        <text>ATP + H2O = ADP + phosphate + H(+)</text>
        <dbReference type="Rhea" id="RHEA:13065"/>
        <dbReference type="ChEBI" id="CHEBI:15377"/>
        <dbReference type="ChEBI" id="CHEBI:15378"/>
        <dbReference type="ChEBI" id="CHEBI:30616"/>
        <dbReference type="ChEBI" id="CHEBI:43474"/>
        <dbReference type="ChEBI" id="CHEBI:456216"/>
        <dbReference type="EC" id="5.6.2.3"/>
    </reaction>
</comment>
<dbReference type="EC" id="5.6.2.3" evidence="13 14"/>
<feature type="region of interest" description="Disordered" evidence="15">
    <location>
        <begin position="1"/>
        <end position="47"/>
    </location>
</feature>
<protein>
    <recommendedName>
        <fullName evidence="13 14">Replicative DNA helicase</fullName>
        <ecNumber evidence="13 14">5.6.2.3</ecNumber>
    </recommendedName>
</protein>
<keyword evidence="6 14" id="KW-0378">Hydrolase</keyword>
<dbReference type="CDD" id="cd00984">
    <property type="entry name" value="DnaB_C"/>
    <property type="match status" value="1"/>
</dbReference>
<keyword evidence="10" id="KW-0413">Isomerase</keyword>
<organism evidence="17 18">
    <name type="scientific">Candidatus Terasakiella magnetica</name>
    <dbReference type="NCBI Taxonomy" id="1867952"/>
    <lineage>
        <taxon>Bacteria</taxon>
        <taxon>Pseudomonadati</taxon>
        <taxon>Pseudomonadota</taxon>
        <taxon>Alphaproteobacteria</taxon>
        <taxon>Rhodospirillales</taxon>
        <taxon>Terasakiellaceae</taxon>
        <taxon>Terasakiella</taxon>
    </lineage>
</organism>
<comment type="function">
    <text evidence="11 14">The main replicative DNA helicase, it participates in initiation and elongation during chromosome replication. Travels ahead of the DNA replisome, separating dsDNA into templates for DNA synthesis. A processive ATP-dependent 5'-3' DNA helicase it has DNA-dependent ATPase activity.</text>
</comment>
<evidence type="ECO:0000256" key="10">
    <source>
        <dbReference type="ARBA" id="ARBA00023235"/>
    </source>
</evidence>
<evidence type="ECO:0000256" key="1">
    <source>
        <dbReference type="ARBA" id="ARBA00008428"/>
    </source>
</evidence>
<keyword evidence="7 14" id="KW-0347">Helicase</keyword>
<dbReference type="NCBIfam" id="TIGR00665">
    <property type="entry name" value="DnaB"/>
    <property type="match status" value="1"/>
</dbReference>
<dbReference type="GO" id="GO:0005524">
    <property type="term" value="F:ATP binding"/>
    <property type="evidence" value="ECO:0007669"/>
    <property type="project" value="UniProtKB-UniRule"/>
</dbReference>
<dbReference type="Gene3D" id="3.40.50.300">
    <property type="entry name" value="P-loop containing nucleotide triphosphate hydrolases"/>
    <property type="match status" value="1"/>
</dbReference>
<comment type="similarity">
    <text evidence="1 14">Belongs to the helicase family. DnaB subfamily.</text>
</comment>
<dbReference type="InterPro" id="IPR016136">
    <property type="entry name" value="DNA_helicase_N/primase_C"/>
</dbReference>
<dbReference type="GO" id="GO:0016887">
    <property type="term" value="F:ATP hydrolysis activity"/>
    <property type="evidence" value="ECO:0007669"/>
    <property type="project" value="RHEA"/>
</dbReference>
<evidence type="ECO:0000256" key="4">
    <source>
        <dbReference type="ARBA" id="ARBA00022705"/>
    </source>
</evidence>
<keyword evidence="5 14" id="KW-0547">Nucleotide-binding</keyword>
<feature type="domain" description="SF4 helicase" evidence="16">
    <location>
        <begin position="260"/>
        <end position="558"/>
    </location>
</feature>
<evidence type="ECO:0000256" key="8">
    <source>
        <dbReference type="ARBA" id="ARBA00022840"/>
    </source>
</evidence>
<dbReference type="NCBIfam" id="NF006606">
    <property type="entry name" value="PRK09165.1"/>
    <property type="match status" value="1"/>
</dbReference>
<dbReference type="AlphaFoldDB" id="A0A1C3RJV1"/>
<dbReference type="SUPFAM" id="SSF52540">
    <property type="entry name" value="P-loop containing nucleoside triphosphate hydrolases"/>
    <property type="match status" value="1"/>
</dbReference>
<feature type="region of interest" description="Disordered" evidence="15">
    <location>
        <begin position="495"/>
        <end position="520"/>
    </location>
</feature>
<gene>
    <name evidence="17" type="primary">dnaB</name>
    <name evidence="17" type="ORF">MTBPR1_60059</name>
</gene>
<dbReference type="Pfam" id="PF00772">
    <property type="entry name" value="DnaB"/>
    <property type="match status" value="1"/>
</dbReference>
<dbReference type="InterPro" id="IPR036185">
    <property type="entry name" value="DNA_heli_DnaB-like_N_sf"/>
</dbReference>
<reference evidence="17 18" key="1">
    <citation type="submission" date="2016-07" db="EMBL/GenBank/DDBJ databases">
        <authorList>
            <person name="Lefevre C.T."/>
        </authorList>
    </citation>
    <scope>NUCLEOTIDE SEQUENCE [LARGE SCALE GENOMIC DNA]</scope>
    <source>
        <strain evidence="17">PR1</strain>
    </source>
</reference>
<evidence type="ECO:0000256" key="14">
    <source>
        <dbReference type="RuleBase" id="RU362085"/>
    </source>
</evidence>
<dbReference type="SUPFAM" id="SSF48024">
    <property type="entry name" value="N-terminal domain of DnaB helicase"/>
    <property type="match status" value="1"/>
</dbReference>
<dbReference type="SMART" id="SM00382">
    <property type="entry name" value="AAA"/>
    <property type="match status" value="1"/>
</dbReference>
<evidence type="ECO:0000256" key="5">
    <source>
        <dbReference type="ARBA" id="ARBA00022741"/>
    </source>
</evidence>
<evidence type="ECO:0000259" key="16">
    <source>
        <dbReference type="PROSITE" id="PS51199"/>
    </source>
</evidence>
<evidence type="ECO:0000313" key="18">
    <source>
        <dbReference type="Proteomes" id="UP000231658"/>
    </source>
</evidence>
<evidence type="ECO:0000256" key="6">
    <source>
        <dbReference type="ARBA" id="ARBA00022801"/>
    </source>
</evidence>
<dbReference type="EMBL" id="FLYE01000045">
    <property type="protein sequence ID" value="SCA57546.1"/>
    <property type="molecule type" value="Genomic_DNA"/>
</dbReference>
<evidence type="ECO:0000313" key="17">
    <source>
        <dbReference type="EMBL" id="SCA57546.1"/>
    </source>
</evidence>
<dbReference type="RefSeq" id="WP_240492915.1">
    <property type="nucleotide sequence ID" value="NZ_FLYE01000045.1"/>
</dbReference>
<dbReference type="InterPro" id="IPR007694">
    <property type="entry name" value="DNA_helicase_DnaB-like_C"/>
</dbReference>
<dbReference type="GO" id="GO:0005829">
    <property type="term" value="C:cytosol"/>
    <property type="evidence" value="ECO:0007669"/>
    <property type="project" value="TreeGrafter"/>
</dbReference>
<dbReference type="GO" id="GO:0006269">
    <property type="term" value="P:DNA replication, synthesis of primer"/>
    <property type="evidence" value="ECO:0007669"/>
    <property type="project" value="UniProtKB-UniRule"/>
</dbReference>
<evidence type="ECO:0000256" key="13">
    <source>
        <dbReference type="NCBIfam" id="TIGR00665"/>
    </source>
</evidence>
<keyword evidence="18" id="KW-1185">Reference proteome</keyword>
<dbReference type="Pfam" id="PF03796">
    <property type="entry name" value="DnaB_C"/>
    <property type="match status" value="1"/>
</dbReference>
<name>A0A1C3RJV1_9PROT</name>
<dbReference type="PROSITE" id="PS51199">
    <property type="entry name" value="SF4_HELICASE"/>
    <property type="match status" value="1"/>
</dbReference>
<dbReference type="GO" id="GO:1990077">
    <property type="term" value="C:primosome complex"/>
    <property type="evidence" value="ECO:0007669"/>
    <property type="project" value="UniProtKB-UniRule"/>
</dbReference>
<keyword evidence="4 14" id="KW-0235">DNA replication</keyword>
<evidence type="ECO:0000256" key="7">
    <source>
        <dbReference type="ARBA" id="ARBA00022806"/>
    </source>
</evidence>
<comment type="subunit">
    <text evidence="2">Homohexamer.</text>
</comment>
<evidence type="ECO:0000256" key="3">
    <source>
        <dbReference type="ARBA" id="ARBA00022515"/>
    </source>
</evidence>
<proteinExistence type="inferred from homology"/>
<accession>A0A1C3RJV1</accession>
<dbReference type="PANTHER" id="PTHR30153">
    <property type="entry name" value="REPLICATIVE DNA HELICASE DNAB"/>
    <property type="match status" value="1"/>
</dbReference>
<evidence type="ECO:0000256" key="15">
    <source>
        <dbReference type="SAM" id="MobiDB-lite"/>
    </source>
</evidence>
<dbReference type="InterPro" id="IPR027417">
    <property type="entry name" value="P-loop_NTPase"/>
</dbReference>
<dbReference type="InterPro" id="IPR007693">
    <property type="entry name" value="DNA_helicase_DnaB-like_N"/>
</dbReference>
<dbReference type="InterPro" id="IPR003593">
    <property type="entry name" value="AAA+_ATPase"/>
</dbReference>
<dbReference type="GO" id="GO:0003677">
    <property type="term" value="F:DNA binding"/>
    <property type="evidence" value="ECO:0007669"/>
    <property type="project" value="UniProtKB-UniRule"/>
</dbReference>
<evidence type="ECO:0000256" key="11">
    <source>
        <dbReference type="ARBA" id="ARBA00044932"/>
    </source>
</evidence>
<dbReference type="PANTHER" id="PTHR30153:SF2">
    <property type="entry name" value="REPLICATIVE DNA HELICASE"/>
    <property type="match status" value="1"/>
</dbReference>
<dbReference type="STRING" id="1867952.MTBPR1_60059"/>
<keyword evidence="9 14" id="KW-0238">DNA-binding</keyword>
<keyword evidence="8 14" id="KW-0067">ATP-binding</keyword>
<feature type="compositionally biased region" description="Acidic residues" evidence="15">
    <location>
        <begin position="1"/>
        <end position="16"/>
    </location>
</feature>
<dbReference type="Gene3D" id="1.10.860.10">
    <property type="entry name" value="DNAb Helicase, Chain A"/>
    <property type="match status" value="1"/>
</dbReference>
<evidence type="ECO:0000256" key="9">
    <source>
        <dbReference type="ARBA" id="ARBA00023125"/>
    </source>
</evidence>
<keyword evidence="3 14" id="KW-0639">Primosome</keyword>
<evidence type="ECO:0000256" key="2">
    <source>
        <dbReference type="ARBA" id="ARBA00011643"/>
    </source>
</evidence>
<sequence>MVTSDDDIPFGGDDEPPLANPDDYGSGPDDMGMEAAPVAESMPEPAGEPVVDQDIQIAEAEALPPVSQTEWLPKKSSSALEIEGFRTPPCNFEAEKALLGALMANNKAYDKISEFLRAEHFADPIHTKVFGACIALMERGQIADPITLSNFFERDQQLSEIGGNEYLVELAASAVTIINAAEYGRIVYDLYIKRELIHLGTEMVNKAHSGEIDATALDQIQSAEQSLFNLASMGEVEGGFKTFHESLYEAIQQAQLAHQRGGGLAGVTSGLRDLDKALGGLHRSDLLILAGRPSMGKTALVTCIAYNAAYAHKISGGKEGGVVGFFSLEMSAEQLAGRILSQACAVNSSAMRKGEMSNEEFERTVAGAQTLMDTPLHIDDTPGLTVSSLRTRARRLKRQYGLDLIIVDYLQLVSGSPETKNNRVNEISEITRGLKMLAKELEVPVIALSQLSRAVEQREDKRPQLSDLRESGSIEQDADVVMFIYREFYYLDRDEPHQRDNEGPDKYAERHQHWEQRHSEMENRSEVIIAKQRHGPLANIPLFFKGEFTQFGDLDEEHVPDY</sequence>
<dbReference type="InterPro" id="IPR007692">
    <property type="entry name" value="DNA_helicase_DnaB"/>
</dbReference>
<dbReference type="GO" id="GO:0043139">
    <property type="term" value="F:5'-3' DNA helicase activity"/>
    <property type="evidence" value="ECO:0007669"/>
    <property type="project" value="UniProtKB-EC"/>
</dbReference>